<dbReference type="SUPFAM" id="SSF53697">
    <property type="entry name" value="SIS domain"/>
    <property type="match status" value="1"/>
</dbReference>
<dbReference type="GO" id="GO:0006096">
    <property type="term" value="P:glycolytic process"/>
    <property type="evidence" value="ECO:0007669"/>
    <property type="project" value="UniProtKB-KW"/>
</dbReference>
<comment type="caution">
    <text evidence="4">The sequence shown here is derived from an EMBL/GenBank/DDBJ whole genome shotgun (WGS) entry which is preliminary data.</text>
</comment>
<dbReference type="InterPro" id="IPR001672">
    <property type="entry name" value="G6P_Isomerase"/>
</dbReference>
<accession>A0A094SAU8</accession>
<dbReference type="GO" id="GO:0051156">
    <property type="term" value="P:glucose 6-phosphate metabolic process"/>
    <property type="evidence" value="ECO:0007669"/>
    <property type="project" value="TreeGrafter"/>
</dbReference>
<dbReference type="EMBL" id="JNSK01000103">
    <property type="protein sequence ID" value="KGA15198.1"/>
    <property type="molecule type" value="Genomic_DNA"/>
</dbReference>
<keyword evidence="1" id="KW-0312">Gluconeogenesis</keyword>
<dbReference type="GO" id="GO:0006094">
    <property type="term" value="P:gluconeogenesis"/>
    <property type="evidence" value="ECO:0007669"/>
    <property type="project" value="UniProtKB-KW"/>
</dbReference>
<dbReference type="PROSITE" id="PS51463">
    <property type="entry name" value="P_GLUCOSE_ISOMERASE_3"/>
    <property type="match status" value="1"/>
</dbReference>
<dbReference type="GO" id="GO:0048029">
    <property type="term" value="F:monosaccharide binding"/>
    <property type="evidence" value="ECO:0007669"/>
    <property type="project" value="TreeGrafter"/>
</dbReference>
<proteinExistence type="predicted"/>
<name>A0A094SAU8_9ZZZZ</name>
<dbReference type="GO" id="GO:0097367">
    <property type="term" value="F:carbohydrate derivative binding"/>
    <property type="evidence" value="ECO:0007669"/>
    <property type="project" value="InterPro"/>
</dbReference>
<dbReference type="Gene3D" id="3.40.50.10490">
    <property type="entry name" value="Glucose-6-phosphate isomerase like protein, domain 1"/>
    <property type="match status" value="3"/>
</dbReference>
<keyword evidence="3" id="KW-0413">Isomerase</keyword>
<reference evidence="4" key="1">
    <citation type="submission" date="2014-05" db="EMBL/GenBank/DDBJ databases">
        <title>Key roles for freshwater Actinobacteria revealed by deep metagenomic sequencing.</title>
        <authorList>
            <person name="Ghai R."/>
            <person name="Mizuno C.M."/>
            <person name="Picazo A."/>
            <person name="Camacho A."/>
            <person name="Rodriguez-Valera F."/>
        </authorList>
    </citation>
    <scope>NUCLEOTIDE SEQUENCE</scope>
</reference>
<evidence type="ECO:0008006" key="5">
    <source>
        <dbReference type="Google" id="ProtNLM"/>
    </source>
</evidence>
<sequence>MITLSGPALSKVNRQDPVYLVLADAHPKVAKKDINTWGPTAAKEAAVRLNWIDLDESSRELLPILDAVAAKFRDYENLVLCGMGGSSLAPEVIAKTYRKEIFILDSTDPSYLAHALTGSPEKLLVIVSSKSGSTIETASQRAFFEDYLRKAKLDPTQHMLFVTDPGSPLDKDVRAKGFTVINADPKVGGRFSALTAFGLTPASLMGVDASILLDQAGDARAQLMSDPSVVLDVAYLLLTQNQQYLGFTDLGSPFPGLSDWIEQLIAESTGKDEKGRLPIATENFSQAEGGGAFSISFAPGAHLSVSAEIGEHFLFWEWVTALMGAALNVDPFNQPNVTEAKEATSAVLVEWDNKLPQLTAASVDEQVEIFGDGNTLTAALKNLIATTDSDGYIAVMAYLDRRADADIAELRSILSEKSGRPVTFGWGPRFLHSTGQFHKGGQQNGSFLQITGATSQDFEVPGRDFSFGTLLMAQAVGDYRALGARKYPLLRLNLLERSAGITQLIKAAKAL</sequence>
<evidence type="ECO:0000313" key="4">
    <source>
        <dbReference type="EMBL" id="KGA15198.1"/>
    </source>
</evidence>
<evidence type="ECO:0000256" key="3">
    <source>
        <dbReference type="ARBA" id="ARBA00023235"/>
    </source>
</evidence>
<evidence type="ECO:0000256" key="2">
    <source>
        <dbReference type="ARBA" id="ARBA00023152"/>
    </source>
</evidence>
<keyword evidence="2" id="KW-0324">Glycolysis</keyword>
<dbReference type="AlphaFoldDB" id="A0A094SAU8"/>
<protein>
    <recommendedName>
        <fullName evidence="5">Glucose-6-phosphate isomerase</fullName>
    </recommendedName>
</protein>
<dbReference type="GO" id="GO:0005829">
    <property type="term" value="C:cytosol"/>
    <property type="evidence" value="ECO:0007669"/>
    <property type="project" value="TreeGrafter"/>
</dbReference>
<dbReference type="PANTHER" id="PTHR11469:SF1">
    <property type="entry name" value="GLUCOSE-6-PHOSPHATE ISOMERASE"/>
    <property type="match status" value="1"/>
</dbReference>
<dbReference type="InterPro" id="IPR046348">
    <property type="entry name" value="SIS_dom_sf"/>
</dbReference>
<dbReference type="Pfam" id="PF00342">
    <property type="entry name" value="PGI"/>
    <property type="match status" value="1"/>
</dbReference>
<gene>
    <name evidence="4" type="ORF">GM50_17880</name>
</gene>
<dbReference type="PANTHER" id="PTHR11469">
    <property type="entry name" value="GLUCOSE-6-PHOSPHATE ISOMERASE"/>
    <property type="match status" value="1"/>
</dbReference>
<organism evidence="4">
    <name type="scientific">freshwater metagenome</name>
    <dbReference type="NCBI Taxonomy" id="449393"/>
    <lineage>
        <taxon>unclassified sequences</taxon>
        <taxon>metagenomes</taxon>
        <taxon>ecological metagenomes</taxon>
    </lineage>
</organism>
<evidence type="ECO:0000256" key="1">
    <source>
        <dbReference type="ARBA" id="ARBA00022432"/>
    </source>
</evidence>
<dbReference type="GO" id="GO:0004347">
    <property type="term" value="F:glucose-6-phosphate isomerase activity"/>
    <property type="evidence" value="ECO:0007669"/>
    <property type="project" value="InterPro"/>
</dbReference>